<dbReference type="STRING" id="1123392.GCA_000376425_00813"/>
<evidence type="ECO:0000259" key="2">
    <source>
        <dbReference type="PROSITE" id="PS51352"/>
    </source>
</evidence>
<proteinExistence type="predicted"/>
<dbReference type="InterPro" id="IPR000866">
    <property type="entry name" value="AhpC/TSA"/>
</dbReference>
<organism evidence="3 4">
    <name type="scientific">Thiobacillus denitrificans</name>
    <dbReference type="NCBI Taxonomy" id="36861"/>
    <lineage>
        <taxon>Bacteria</taxon>
        <taxon>Pseudomonadati</taxon>
        <taxon>Pseudomonadota</taxon>
        <taxon>Betaproteobacteria</taxon>
        <taxon>Nitrosomonadales</taxon>
        <taxon>Thiobacillaceae</taxon>
        <taxon>Thiobacillus</taxon>
    </lineage>
</organism>
<name>A0A106BR53_THIDE</name>
<dbReference type="GO" id="GO:0015036">
    <property type="term" value="F:disulfide oxidoreductase activity"/>
    <property type="evidence" value="ECO:0007669"/>
    <property type="project" value="UniProtKB-ARBA"/>
</dbReference>
<dbReference type="Proteomes" id="UP000064243">
    <property type="component" value="Unassembled WGS sequence"/>
</dbReference>
<sequence length="162" mass="17965">MGAAAHAADLPPLSHSLTLQAPKQAPALKLKDIEGKMHDLARLKGRVVLINFWATWCPPCRREMPSMERLSQAFKGKPFVVLAVNVGEDADTIDTFTSQLDTTPTFPILLDTRSHTMQVWKVAGLPTTFLVDKQGRIVSSAIGGREFDHPEIVRAIRELLRK</sequence>
<keyword evidence="1" id="KW-0676">Redox-active center</keyword>
<dbReference type="EMBL" id="LDUG01000018">
    <property type="protein sequence ID" value="KVW97107.1"/>
    <property type="molecule type" value="Genomic_DNA"/>
</dbReference>
<keyword evidence="4" id="KW-1185">Reference proteome</keyword>
<evidence type="ECO:0000256" key="1">
    <source>
        <dbReference type="ARBA" id="ARBA00023284"/>
    </source>
</evidence>
<dbReference type="AlphaFoldDB" id="A0A106BR53"/>
<gene>
    <name evidence="3" type="ORF">ABW22_06225</name>
</gene>
<dbReference type="PROSITE" id="PS00194">
    <property type="entry name" value="THIOREDOXIN_1"/>
    <property type="match status" value="1"/>
</dbReference>
<dbReference type="PATRIC" id="fig|36861.3.peg.710"/>
<evidence type="ECO:0000313" key="4">
    <source>
        <dbReference type="Proteomes" id="UP000064243"/>
    </source>
</evidence>
<dbReference type="PANTHER" id="PTHR42852:SF17">
    <property type="entry name" value="THIOREDOXIN-LIKE PROTEIN HI_1115"/>
    <property type="match status" value="1"/>
</dbReference>
<dbReference type="SUPFAM" id="SSF52833">
    <property type="entry name" value="Thioredoxin-like"/>
    <property type="match status" value="1"/>
</dbReference>
<dbReference type="Gene3D" id="3.40.30.10">
    <property type="entry name" value="Glutaredoxin"/>
    <property type="match status" value="1"/>
</dbReference>
<dbReference type="InterPro" id="IPR036249">
    <property type="entry name" value="Thioredoxin-like_sf"/>
</dbReference>
<protein>
    <submittedName>
        <fullName evidence="3">Thioredoxin</fullName>
    </submittedName>
</protein>
<accession>A0A106BR53</accession>
<dbReference type="InterPro" id="IPR050553">
    <property type="entry name" value="Thioredoxin_ResA/DsbE_sf"/>
</dbReference>
<dbReference type="InterPro" id="IPR017937">
    <property type="entry name" value="Thioredoxin_CS"/>
</dbReference>
<dbReference type="CDD" id="cd02966">
    <property type="entry name" value="TlpA_like_family"/>
    <property type="match status" value="1"/>
</dbReference>
<feature type="domain" description="Thioredoxin" evidence="2">
    <location>
        <begin position="19"/>
        <end position="161"/>
    </location>
</feature>
<evidence type="ECO:0000313" key="3">
    <source>
        <dbReference type="EMBL" id="KVW97107.1"/>
    </source>
</evidence>
<dbReference type="Pfam" id="PF00578">
    <property type="entry name" value="AhpC-TSA"/>
    <property type="match status" value="1"/>
</dbReference>
<reference evidence="3 4" key="1">
    <citation type="journal article" date="2015" name="Appl. Environ. Microbiol.">
        <title>Aerobic and Anaerobic Thiosulfate Oxidation by a Cold-Adapted, Subglacial Chemoautotroph.</title>
        <authorList>
            <person name="Harrold Z.R."/>
            <person name="Skidmore M.L."/>
            <person name="Hamilton T.L."/>
            <person name="Desch L."/>
            <person name="Amada K."/>
            <person name="van Gelder W."/>
            <person name="Glover K."/>
            <person name="Roden E.E."/>
            <person name="Boyd E.S."/>
        </authorList>
    </citation>
    <scope>NUCLEOTIDE SEQUENCE [LARGE SCALE GENOMIC DNA]</scope>
    <source>
        <strain evidence="3 4">RG</strain>
    </source>
</reference>
<dbReference type="PANTHER" id="PTHR42852">
    <property type="entry name" value="THIOL:DISULFIDE INTERCHANGE PROTEIN DSBE"/>
    <property type="match status" value="1"/>
</dbReference>
<comment type="caution">
    <text evidence="3">The sequence shown here is derived from an EMBL/GenBank/DDBJ whole genome shotgun (WGS) entry which is preliminary data.</text>
</comment>
<dbReference type="GO" id="GO:0016209">
    <property type="term" value="F:antioxidant activity"/>
    <property type="evidence" value="ECO:0007669"/>
    <property type="project" value="InterPro"/>
</dbReference>
<dbReference type="PROSITE" id="PS51352">
    <property type="entry name" value="THIOREDOXIN_2"/>
    <property type="match status" value="1"/>
</dbReference>
<dbReference type="InterPro" id="IPR013766">
    <property type="entry name" value="Thioredoxin_domain"/>
</dbReference>